<evidence type="ECO:0000259" key="2">
    <source>
        <dbReference type="PROSITE" id="PS50943"/>
    </source>
</evidence>
<reference evidence="3 4" key="1">
    <citation type="submission" date="2019-08" db="EMBL/GenBank/DDBJ databases">
        <authorList>
            <person name="Lei W."/>
        </authorList>
    </citation>
    <scope>NUCLEOTIDE SEQUENCE [LARGE SCALE GENOMIC DNA]</scope>
    <source>
        <strain evidence="3 4">CCUG 66496</strain>
    </source>
</reference>
<feature type="domain" description="HTH cro/C1-type" evidence="2">
    <location>
        <begin position="11"/>
        <end position="66"/>
    </location>
</feature>
<sequence length="300" mass="34665">MDKKRLIGQKIRQERERRGLTREQFCGMETELTVRQLMRIEQGKSLPTLVKLEYIAATLGLQVTDILGENNIQIPESYFEKKYLLFKSSSYGDAERISEKNQLIAEIYQAYFDLLPEEELLTLDLIERLLDWQVEPRGDMADLLFADYLSQVLIKDVYSLNDLLLIKYYALQCQGNVKPPHNLKVCLDKVLKQAIQGHEFYNVGLLGALSTIAGAYLASQDYDWMLIAVDRMDDIIQQTLQQVYRPVTLVFRAKYYVYHLKDKTKAKQIYDMATLLAQDIGDQVFLTNLAQEIAKDLATD</sequence>
<dbReference type="InterPro" id="IPR040799">
    <property type="entry name" value="ComR_TPR"/>
</dbReference>
<dbReference type="Proteomes" id="UP000317430">
    <property type="component" value="Unassembled WGS sequence"/>
</dbReference>
<protein>
    <submittedName>
        <fullName evidence="3">Helix-turn-helix transcriptional regulator</fullName>
    </submittedName>
</protein>
<organism evidence="3 4">
    <name type="scientific">Streptococcus cuniculipharyngis</name>
    <dbReference type="NCBI Taxonomy" id="1562651"/>
    <lineage>
        <taxon>Bacteria</taxon>
        <taxon>Bacillati</taxon>
        <taxon>Bacillota</taxon>
        <taxon>Bacilli</taxon>
        <taxon>Lactobacillales</taxon>
        <taxon>Streptococcaceae</taxon>
        <taxon>Streptococcus</taxon>
    </lineage>
</organism>
<dbReference type="InterPro" id="IPR050807">
    <property type="entry name" value="TransReg_Diox_bact_type"/>
</dbReference>
<dbReference type="PROSITE" id="PS50943">
    <property type="entry name" value="HTH_CROC1"/>
    <property type="match status" value="1"/>
</dbReference>
<gene>
    <name evidence="3" type="ORF">FRX57_04920</name>
</gene>
<dbReference type="EMBL" id="VOHL01000003">
    <property type="protein sequence ID" value="TWS97634.1"/>
    <property type="molecule type" value="Genomic_DNA"/>
</dbReference>
<dbReference type="GO" id="GO:0005829">
    <property type="term" value="C:cytosol"/>
    <property type="evidence" value="ECO:0007669"/>
    <property type="project" value="TreeGrafter"/>
</dbReference>
<dbReference type="RefSeq" id="WP_146567292.1">
    <property type="nucleotide sequence ID" value="NZ_VOHL01000003.1"/>
</dbReference>
<dbReference type="PANTHER" id="PTHR46797">
    <property type="entry name" value="HTH-TYPE TRANSCRIPTIONAL REGULATOR"/>
    <property type="match status" value="1"/>
</dbReference>
<dbReference type="Pfam" id="PF18710">
    <property type="entry name" value="ComR_TPR"/>
    <property type="match status" value="1"/>
</dbReference>
<evidence type="ECO:0000313" key="4">
    <source>
        <dbReference type="Proteomes" id="UP000317430"/>
    </source>
</evidence>
<dbReference type="SUPFAM" id="SSF47413">
    <property type="entry name" value="lambda repressor-like DNA-binding domains"/>
    <property type="match status" value="1"/>
</dbReference>
<dbReference type="GO" id="GO:0003700">
    <property type="term" value="F:DNA-binding transcription factor activity"/>
    <property type="evidence" value="ECO:0007669"/>
    <property type="project" value="TreeGrafter"/>
</dbReference>
<keyword evidence="4" id="KW-1185">Reference proteome</keyword>
<accession>A0A5C5SCX7</accession>
<dbReference type="OrthoDB" id="2233180at2"/>
<proteinExistence type="predicted"/>
<dbReference type="InterPro" id="IPR001387">
    <property type="entry name" value="Cro/C1-type_HTH"/>
</dbReference>
<dbReference type="Gene3D" id="1.10.260.40">
    <property type="entry name" value="lambda repressor-like DNA-binding domains"/>
    <property type="match status" value="1"/>
</dbReference>
<comment type="caution">
    <text evidence="3">The sequence shown here is derived from an EMBL/GenBank/DDBJ whole genome shotgun (WGS) entry which is preliminary data.</text>
</comment>
<evidence type="ECO:0000313" key="3">
    <source>
        <dbReference type="EMBL" id="TWS97634.1"/>
    </source>
</evidence>
<dbReference type="GO" id="GO:0003677">
    <property type="term" value="F:DNA binding"/>
    <property type="evidence" value="ECO:0007669"/>
    <property type="project" value="UniProtKB-KW"/>
</dbReference>
<dbReference type="AlphaFoldDB" id="A0A5C5SCX7"/>
<dbReference type="InterPro" id="IPR010982">
    <property type="entry name" value="Lambda_DNA-bd_dom_sf"/>
</dbReference>
<keyword evidence="1" id="KW-0238">DNA-binding</keyword>
<name>A0A5C5SCX7_9STRE</name>
<dbReference type="CDD" id="cd00093">
    <property type="entry name" value="HTH_XRE"/>
    <property type="match status" value="1"/>
</dbReference>
<evidence type="ECO:0000256" key="1">
    <source>
        <dbReference type="ARBA" id="ARBA00023125"/>
    </source>
</evidence>
<dbReference type="PANTHER" id="PTHR46797:SF1">
    <property type="entry name" value="METHYLPHOSPHONATE SYNTHASE"/>
    <property type="match status" value="1"/>
</dbReference>
<dbReference type="Pfam" id="PF13560">
    <property type="entry name" value="HTH_31"/>
    <property type="match status" value="1"/>
</dbReference>